<sequence>MAYPTRSKPLADELRRKITSGELTGRLPSMLSLSEEHGMAVSTVQRAVQALRREGLVRTLKGSGVYVERTSPTMATCPVQGCGGSMEQHGYGWRCTRCGATAPGPSTA</sequence>
<evidence type="ECO:0000313" key="5">
    <source>
        <dbReference type="EMBL" id="KAF4408605.1"/>
    </source>
</evidence>
<gene>
    <name evidence="5" type="ORF">GCU69_12970</name>
</gene>
<comment type="caution">
    <text evidence="5">The sequence shown here is derived from an EMBL/GenBank/DDBJ whole genome shotgun (WGS) entry which is preliminary data.</text>
</comment>
<evidence type="ECO:0000259" key="4">
    <source>
        <dbReference type="PROSITE" id="PS50949"/>
    </source>
</evidence>
<dbReference type="Gene3D" id="1.10.10.10">
    <property type="entry name" value="Winged helix-like DNA-binding domain superfamily/Winged helix DNA-binding domain"/>
    <property type="match status" value="1"/>
</dbReference>
<accession>A0ABQ7FJQ1</accession>
<evidence type="ECO:0000256" key="1">
    <source>
        <dbReference type="ARBA" id="ARBA00023015"/>
    </source>
</evidence>
<dbReference type="PROSITE" id="PS50949">
    <property type="entry name" value="HTH_GNTR"/>
    <property type="match status" value="1"/>
</dbReference>
<dbReference type="CDD" id="cd07377">
    <property type="entry name" value="WHTH_GntR"/>
    <property type="match status" value="1"/>
</dbReference>
<evidence type="ECO:0000256" key="2">
    <source>
        <dbReference type="ARBA" id="ARBA00023125"/>
    </source>
</evidence>
<keyword evidence="3" id="KW-0804">Transcription</keyword>
<keyword evidence="1" id="KW-0805">Transcription regulation</keyword>
<protein>
    <submittedName>
        <fullName evidence="5">GntR family transcriptional regulator</fullName>
    </submittedName>
</protein>
<dbReference type="InterPro" id="IPR036388">
    <property type="entry name" value="WH-like_DNA-bd_sf"/>
</dbReference>
<evidence type="ECO:0000313" key="6">
    <source>
        <dbReference type="Proteomes" id="UP000621266"/>
    </source>
</evidence>
<dbReference type="SMART" id="SM00345">
    <property type="entry name" value="HTH_GNTR"/>
    <property type="match status" value="1"/>
</dbReference>
<dbReference type="EMBL" id="WHPN01000268">
    <property type="protein sequence ID" value="KAF4408605.1"/>
    <property type="molecule type" value="Genomic_DNA"/>
</dbReference>
<organism evidence="5 6">
    <name type="scientific">Streptomyces lycii</name>
    <dbReference type="NCBI Taxonomy" id="2654337"/>
    <lineage>
        <taxon>Bacteria</taxon>
        <taxon>Bacillati</taxon>
        <taxon>Actinomycetota</taxon>
        <taxon>Actinomycetes</taxon>
        <taxon>Kitasatosporales</taxon>
        <taxon>Streptomycetaceae</taxon>
        <taxon>Streptomyces</taxon>
    </lineage>
</organism>
<dbReference type="InterPro" id="IPR036390">
    <property type="entry name" value="WH_DNA-bd_sf"/>
</dbReference>
<feature type="domain" description="HTH gntR-type" evidence="4">
    <location>
        <begin position="4"/>
        <end position="70"/>
    </location>
</feature>
<keyword evidence="6" id="KW-1185">Reference proteome</keyword>
<evidence type="ECO:0000256" key="3">
    <source>
        <dbReference type="ARBA" id="ARBA00023163"/>
    </source>
</evidence>
<reference evidence="5 6" key="1">
    <citation type="submission" date="2019-10" db="EMBL/GenBank/DDBJ databases">
        <title>Streptomyces tenebrisbrunneis sp.nov., an endogenous actinomycete isolated from of Lycium ruthenicum.</title>
        <authorList>
            <person name="Ma L."/>
        </authorList>
    </citation>
    <scope>NUCLEOTIDE SEQUENCE [LARGE SCALE GENOMIC DNA]</scope>
    <source>
        <strain evidence="5 6">TRM 66187</strain>
    </source>
</reference>
<dbReference type="Pfam" id="PF00392">
    <property type="entry name" value="GntR"/>
    <property type="match status" value="1"/>
</dbReference>
<name>A0ABQ7FJQ1_9ACTN</name>
<dbReference type="RefSeq" id="WP_156206088.1">
    <property type="nucleotide sequence ID" value="NZ_WHPN01000268.1"/>
</dbReference>
<dbReference type="InterPro" id="IPR000524">
    <property type="entry name" value="Tscrpt_reg_HTH_GntR"/>
</dbReference>
<keyword evidence="2" id="KW-0238">DNA-binding</keyword>
<proteinExistence type="predicted"/>
<dbReference type="SUPFAM" id="SSF46785">
    <property type="entry name" value="Winged helix' DNA-binding domain"/>
    <property type="match status" value="1"/>
</dbReference>
<dbReference type="Proteomes" id="UP000621266">
    <property type="component" value="Unassembled WGS sequence"/>
</dbReference>